<dbReference type="PROSITE" id="PS51471">
    <property type="entry name" value="FE2OG_OXY"/>
    <property type="match status" value="1"/>
</dbReference>
<evidence type="ECO:0000256" key="2">
    <source>
        <dbReference type="ARBA" id="ARBA00022723"/>
    </source>
</evidence>
<dbReference type="Pfam" id="PF13640">
    <property type="entry name" value="2OG-FeII_Oxy_3"/>
    <property type="match status" value="1"/>
</dbReference>
<dbReference type="InterPro" id="IPR045054">
    <property type="entry name" value="P4HA-like"/>
</dbReference>
<keyword evidence="2" id="KW-0479">Metal-binding</keyword>
<dbReference type="InterPro" id="IPR006620">
    <property type="entry name" value="Pro_4_hyd_alph"/>
</dbReference>
<feature type="chain" id="PRO_5035263633" description="Fe2OG dioxygenase domain-containing protein" evidence="7">
    <location>
        <begin position="28"/>
        <end position="564"/>
    </location>
</feature>
<dbReference type="GO" id="GO:0031418">
    <property type="term" value="F:L-ascorbic acid binding"/>
    <property type="evidence" value="ECO:0007669"/>
    <property type="project" value="UniProtKB-KW"/>
</dbReference>
<dbReference type="AlphaFoldDB" id="A0A8J2M865"/>
<organism evidence="9 10">
    <name type="scientific">Allacma fusca</name>
    <dbReference type="NCBI Taxonomy" id="39272"/>
    <lineage>
        <taxon>Eukaryota</taxon>
        <taxon>Metazoa</taxon>
        <taxon>Ecdysozoa</taxon>
        <taxon>Arthropoda</taxon>
        <taxon>Hexapoda</taxon>
        <taxon>Collembola</taxon>
        <taxon>Symphypleona</taxon>
        <taxon>Sminthuridae</taxon>
        <taxon>Allacma</taxon>
    </lineage>
</organism>
<evidence type="ECO:0000256" key="1">
    <source>
        <dbReference type="ARBA" id="ARBA00001961"/>
    </source>
</evidence>
<protein>
    <recommendedName>
        <fullName evidence="8">Fe2OG dioxygenase domain-containing protein</fullName>
    </recommendedName>
</protein>
<evidence type="ECO:0000256" key="7">
    <source>
        <dbReference type="SAM" id="SignalP"/>
    </source>
</evidence>
<keyword evidence="6" id="KW-0408">Iron</keyword>
<evidence type="ECO:0000256" key="4">
    <source>
        <dbReference type="ARBA" id="ARBA00022964"/>
    </source>
</evidence>
<evidence type="ECO:0000256" key="6">
    <source>
        <dbReference type="ARBA" id="ARBA00023004"/>
    </source>
</evidence>
<dbReference type="OrthoDB" id="420380at2759"/>
<feature type="domain" description="Fe2OG dioxygenase" evidence="8">
    <location>
        <begin position="423"/>
        <end position="526"/>
    </location>
</feature>
<evidence type="ECO:0000256" key="5">
    <source>
        <dbReference type="ARBA" id="ARBA00023002"/>
    </source>
</evidence>
<comment type="cofactor">
    <cofactor evidence="1">
        <name>L-ascorbate</name>
        <dbReference type="ChEBI" id="CHEBI:38290"/>
    </cofactor>
</comment>
<name>A0A8J2M865_9HEXA</name>
<dbReference type="PANTHER" id="PTHR10869">
    <property type="entry name" value="PROLYL 4-HYDROXYLASE ALPHA SUBUNIT"/>
    <property type="match status" value="1"/>
</dbReference>
<keyword evidence="7" id="KW-0732">Signal</keyword>
<reference evidence="9" key="1">
    <citation type="submission" date="2021-06" db="EMBL/GenBank/DDBJ databases">
        <authorList>
            <person name="Hodson N. C."/>
            <person name="Mongue J. A."/>
            <person name="Jaron S. K."/>
        </authorList>
    </citation>
    <scope>NUCLEOTIDE SEQUENCE</scope>
</reference>
<proteinExistence type="predicted"/>
<evidence type="ECO:0000313" key="9">
    <source>
        <dbReference type="EMBL" id="CAG7833690.1"/>
    </source>
</evidence>
<feature type="signal peptide" evidence="7">
    <location>
        <begin position="1"/>
        <end position="27"/>
    </location>
</feature>
<evidence type="ECO:0000259" key="8">
    <source>
        <dbReference type="PROSITE" id="PS51471"/>
    </source>
</evidence>
<dbReference type="InterPro" id="IPR005123">
    <property type="entry name" value="Oxoglu/Fe-dep_dioxygenase_dom"/>
</dbReference>
<keyword evidence="10" id="KW-1185">Reference proteome</keyword>
<accession>A0A8J2M865</accession>
<dbReference type="GO" id="GO:0005783">
    <property type="term" value="C:endoplasmic reticulum"/>
    <property type="evidence" value="ECO:0007669"/>
    <property type="project" value="TreeGrafter"/>
</dbReference>
<dbReference type="SMART" id="SM00702">
    <property type="entry name" value="P4Hc"/>
    <property type="match status" value="1"/>
</dbReference>
<sequence>MVSQSPAHVFKAMVLFVLLYKQAPVNSKHLYARFISHLEDLERFDSQIVNNLTEAVLSTKILPIRSELTNGVEAYLRDYYESSGFHRVEDALKKEGTNLSKNPLCAFRLLRRTKIILRDLALRKSFRKNFGGLWKHYIMYFWNYWHPYDHNWDVVLEKLLRLQLFYGFKAEIFANGLMPEIRTNCSLNSLHCYEISMAALKIGQYAYAIEWLELAKKKALTDRKASIPLLELTLWNAIEKHNLEFDEDVMMDLEPVFFNRSISHDPGDSQKAEKLRDIQYEAYKGFGPLHDDINFWALCSGENFQSERAKSRLFCWYEFKRHPGLTIGPRKMEFLTRDPDVVQVYEILYDDEIKDLMEELSKDMEDSTIIQDPFEFSQNRQISHRAYSSSRRTSVNARVVFPKYKLGRRIEQVTGLEIIKCKYKERLQVASYSFGGHNFPHMDQMSHNVQSHGDHRLATFLIYFNDVEQGGYTAFTSLGVAAKPVKGSALFWFNLYTDRGADWATFHGACPVLLGSKWSANKWITYTEQFSVRKCALKTRARFQIPVNNVYLPLPEMEHDVDSN</sequence>
<dbReference type="EMBL" id="CAJVCH010569980">
    <property type="protein sequence ID" value="CAG7833690.1"/>
    <property type="molecule type" value="Genomic_DNA"/>
</dbReference>
<evidence type="ECO:0000313" key="10">
    <source>
        <dbReference type="Proteomes" id="UP000708208"/>
    </source>
</evidence>
<dbReference type="Proteomes" id="UP000708208">
    <property type="component" value="Unassembled WGS sequence"/>
</dbReference>
<gene>
    <name evidence="9" type="ORF">AFUS01_LOCUS43283</name>
</gene>
<evidence type="ECO:0000256" key="3">
    <source>
        <dbReference type="ARBA" id="ARBA00022896"/>
    </source>
</evidence>
<keyword evidence="5" id="KW-0560">Oxidoreductase</keyword>
<comment type="caution">
    <text evidence="9">The sequence shown here is derived from an EMBL/GenBank/DDBJ whole genome shotgun (WGS) entry which is preliminary data.</text>
</comment>
<keyword evidence="4" id="KW-0223">Dioxygenase</keyword>
<dbReference type="GO" id="GO:0005506">
    <property type="term" value="F:iron ion binding"/>
    <property type="evidence" value="ECO:0007669"/>
    <property type="project" value="InterPro"/>
</dbReference>
<dbReference type="PANTHER" id="PTHR10869:SF246">
    <property type="entry name" value="TRANSMEMBRANE PROLYL 4-HYDROXYLASE"/>
    <property type="match status" value="1"/>
</dbReference>
<keyword evidence="3" id="KW-0847">Vitamin C</keyword>
<dbReference type="GO" id="GO:0004656">
    <property type="term" value="F:procollagen-proline 4-dioxygenase activity"/>
    <property type="evidence" value="ECO:0007669"/>
    <property type="project" value="TreeGrafter"/>
</dbReference>
<dbReference type="InterPro" id="IPR044862">
    <property type="entry name" value="Pro_4_hyd_alph_FE2OG_OXY"/>
</dbReference>